<dbReference type="InterPro" id="IPR002810">
    <property type="entry name" value="NfeD-like_C"/>
</dbReference>
<dbReference type="RefSeq" id="WP_039456113.1">
    <property type="nucleotide sequence ID" value="NZ_JWLZ01000001.1"/>
</dbReference>
<keyword evidence="3 5" id="KW-1133">Transmembrane helix</keyword>
<proteinExistence type="predicted"/>
<evidence type="ECO:0000256" key="3">
    <source>
        <dbReference type="ARBA" id="ARBA00022989"/>
    </source>
</evidence>
<sequence>MISILEQMNVWHWLALGLVLLLLELLGTAGYLLWLGVSALLVGVILFFIPLGWEMQWLTFAVFCLFTTWLWWRYQHTKDKAGDEQRSLNQRSEQLVGQTCVLEKDFPIGPGRLQLGDTTWSAKSESNIPAGTLVEVVRVEGIVVVIREKVNQ</sequence>
<evidence type="ECO:0000256" key="2">
    <source>
        <dbReference type="ARBA" id="ARBA00022692"/>
    </source>
</evidence>
<dbReference type="InterPro" id="IPR012340">
    <property type="entry name" value="NA-bd_OB-fold"/>
</dbReference>
<dbReference type="PANTHER" id="PTHR33507">
    <property type="entry name" value="INNER MEMBRANE PROTEIN YBBJ"/>
    <property type="match status" value="1"/>
</dbReference>
<evidence type="ECO:0000256" key="4">
    <source>
        <dbReference type="ARBA" id="ARBA00023136"/>
    </source>
</evidence>
<organism evidence="7 8">
    <name type="scientific">Photobacterium gaetbulicola</name>
    <dbReference type="NCBI Taxonomy" id="1295392"/>
    <lineage>
        <taxon>Bacteria</taxon>
        <taxon>Pseudomonadati</taxon>
        <taxon>Pseudomonadota</taxon>
        <taxon>Gammaproteobacteria</taxon>
        <taxon>Vibrionales</taxon>
        <taxon>Vibrionaceae</taxon>
        <taxon>Photobacterium</taxon>
    </lineage>
</organism>
<dbReference type="Pfam" id="PF01957">
    <property type="entry name" value="NfeD"/>
    <property type="match status" value="1"/>
</dbReference>
<feature type="transmembrane region" description="Helical" evidence="5">
    <location>
        <begin position="55"/>
        <end position="72"/>
    </location>
</feature>
<comment type="subcellular location">
    <subcellularLocation>
        <location evidence="1">Membrane</location>
        <topology evidence="1">Multi-pass membrane protein</topology>
    </subcellularLocation>
</comment>
<evidence type="ECO:0000256" key="1">
    <source>
        <dbReference type="ARBA" id="ARBA00004141"/>
    </source>
</evidence>
<feature type="transmembrane region" description="Helical" evidence="5">
    <location>
        <begin position="21"/>
        <end position="49"/>
    </location>
</feature>
<dbReference type="EMBL" id="JWLZ01000001">
    <property type="protein sequence ID" value="KHT65627.1"/>
    <property type="molecule type" value="Genomic_DNA"/>
</dbReference>
<dbReference type="Proteomes" id="UP000031278">
    <property type="component" value="Unassembled WGS sequence"/>
</dbReference>
<feature type="domain" description="NfeD-like C-terminal" evidence="6">
    <location>
        <begin position="93"/>
        <end position="147"/>
    </location>
</feature>
<evidence type="ECO:0000256" key="5">
    <source>
        <dbReference type="SAM" id="Phobius"/>
    </source>
</evidence>
<evidence type="ECO:0000313" key="8">
    <source>
        <dbReference type="Proteomes" id="UP000031278"/>
    </source>
</evidence>
<keyword evidence="4 5" id="KW-0472">Membrane</keyword>
<dbReference type="InterPro" id="IPR052165">
    <property type="entry name" value="Membrane_assoc_protease"/>
</dbReference>
<gene>
    <name evidence="7" type="ORF">RJ45_00320</name>
</gene>
<protein>
    <submittedName>
        <fullName evidence="7">Regulatory protein</fullName>
    </submittedName>
</protein>
<name>A0A0B9H9V9_9GAMM</name>
<dbReference type="PANTHER" id="PTHR33507:SF3">
    <property type="entry name" value="INNER MEMBRANE PROTEIN YBBJ"/>
    <property type="match status" value="1"/>
</dbReference>
<dbReference type="Gene3D" id="2.40.50.140">
    <property type="entry name" value="Nucleic acid-binding proteins"/>
    <property type="match status" value="1"/>
</dbReference>
<accession>A0A0B9H9V9</accession>
<dbReference type="GO" id="GO:0005886">
    <property type="term" value="C:plasma membrane"/>
    <property type="evidence" value="ECO:0007669"/>
    <property type="project" value="TreeGrafter"/>
</dbReference>
<dbReference type="AlphaFoldDB" id="A0A0B9H9V9"/>
<evidence type="ECO:0000259" key="6">
    <source>
        <dbReference type="Pfam" id="PF01957"/>
    </source>
</evidence>
<evidence type="ECO:0000313" key="7">
    <source>
        <dbReference type="EMBL" id="KHT65627.1"/>
    </source>
</evidence>
<keyword evidence="2 5" id="KW-0812">Transmembrane</keyword>
<reference evidence="7 8" key="1">
    <citation type="submission" date="2014-12" db="EMBL/GenBank/DDBJ databases">
        <title>Genome sequencing of Photobacterium gaetbulicola AD005a.</title>
        <authorList>
            <person name="Adrian T.G.S."/>
            <person name="Chan K.G."/>
        </authorList>
    </citation>
    <scope>NUCLEOTIDE SEQUENCE [LARGE SCALE GENOMIC DNA]</scope>
    <source>
        <strain evidence="7 8">AD005a</strain>
    </source>
</reference>
<comment type="caution">
    <text evidence="7">The sequence shown here is derived from an EMBL/GenBank/DDBJ whole genome shotgun (WGS) entry which is preliminary data.</text>
</comment>